<reference evidence="9" key="2">
    <citation type="submission" date="2025-09" db="UniProtKB">
        <authorList>
            <consortium name="Ensembl"/>
        </authorList>
    </citation>
    <scope>IDENTIFICATION</scope>
</reference>
<protein>
    <recommendedName>
        <fullName evidence="5">Protein FAM151A</fullName>
    </recommendedName>
</protein>
<dbReference type="GO" id="GO:0005615">
    <property type="term" value="C:extracellular space"/>
    <property type="evidence" value="ECO:0007669"/>
    <property type="project" value="TreeGrafter"/>
</dbReference>
<feature type="transmembrane region" description="Helical" evidence="7">
    <location>
        <begin position="77"/>
        <end position="101"/>
    </location>
</feature>
<evidence type="ECO:0000256" key="6">
    <source>
        <dbReference type="ARBA" id="ARBA00044953"/>
    </source>
</evidence>
<dbReference type="InterPro" id="IPR019356">
    <property type="entry name" value="Menorin_dom"/>
</dbReference>
<feature type="domain" description="Menorin-like" evidence="8">
    <location>
        <begin position="132"/>
        <end position="371"/>
    </location>
</feature>
<dbReference type="GO" id="GO:0016020">
    <property type="term" value="C:membrane"/>
    <property type="evidence" value="ECO:0007669"/>
    <property type="project" value="UniProtKB-SubCell"/>
</dbReference>
<evidence type="ECO:0000313" key="10">
    <source>
        <dbReference type="Proteomes" id="UP000694398"/>
    </source>
</evidence>
<keyword evidence="2 7" id="KW-0812">Transmembrane</keyword>
<keyword evidence="4 7" id="KW-0472">Membrane</keyword>
<dbReference type="Ensembl" id="ENSCLAT00000020588.1">
    <property type="protein sequence ID" value="ENSCLAP00000020391.1"/>
    <property type="gene ID" value="ENSCLAG00000013971.1"/>
</dbReference>
<proteinExistence type="inferred from homology"/>
<dbReference type="PANTHER" id="PTHR21184">
    <property type="entry name" value="MENORIN (DENDRITIC BRANCHING PROTEIN)"/>
    <property type="match status" value="1"/>
</dbReference>
<keyword evidence="10" id="KW-1185">Reference proteome</keyword>
<comment type="subcellular location">
    <subcellularLocation>
        <location evidence="1">Membrane</location>
        <topology evidence="1">Single-pass membrane protein</topology>
    </subcellularLocation>
</comment>
<evidence type="ECO:0000256" key="5">
    <source>
        <dbReference type="ARBA" id="ARBA00044104"/>
    </source>
</evidence>
<evidence type="ECO:0000259" key="8">
    <source>
        <dbReference type="Pfam" id="PF10223"/>
    </source>
</evidence>
<reference evidence="9" key="1">
    <citation type="submission" date="2025-08" db="UniProtKB">
        <authorList>
            <consortium name="Ensembl"/>
        </authorList>
    </citation>
    <scope>IDENTIFICATION</scope>
</reference>
<gene>
    <name evidence="9" type="primary">FAM151A</name>
</gene>
<dbReference type="Proteomes" id="UP000694398">
    <property type="component" value="Unassembled WGS sequence"/>
</dbReference>
<dbReference type="OMA" id="AHQVYYD"/>
<evidence type="ECO:0000256" key="3">
    <source>
        <dbReference type="ARBA" id="ARBA00022989"/>
    </source>
</evidence>
<dbReference type="PANTHER" id="PTHR21184:SF4">
    <property type="entry name" value="PROTEIN FAM151A"/>
    <property type="match status" value="1"/>
</dbReference>
<accession>A0A8C2VTF4</accession>
<keyword evidence="3 7" id="KW-1133">Transmembrane helix</keyword>
<evidence type="ECO:0000256" key="4">
    <source>
        <dbReference type="ARBA" id="ARBA00023136"/>
    </source>
</evidence>
<evidence type="ECO:0000313" key="9">
    <source>
        <dbReference type="Ensembl" id="ENSCLAP00000020391.1"/>
    </source>
</evidence>
<dbReference type="Pfam" id="PF10223">
    <property type="entry name" value="Menorin_N"/>
    <property type="match status" value="2"/>
</dbReference>
<dbReference type="AlphaFoldDB" id="A0A8C2VTF4"/>
<organism evidence="9 10">
    <name type="scientific">Chinchilla lanigera</name>
    <name type="common">Long-tailed chinchilla</name>
    <name type="synonym">Chinchilla villidera</name>
    <dbReference type="NCBI Taxonomy" id="34839"/>
    <lineage>
        <taxon>Eukaryota</taxon>
        <taxon>Metazoa</taxon>
        <taxon>Chordata</taxon>
        <taxon>Craniata</taxon>
        <taxon>Vertebrata</taxon>
        <taxon>Euteleostomi</taxon>
        <taxon>Mammalia</taxon>
        <taxon>Eutheria</taxon>
        <taxon>Euarchontoglires</taxon>
        <taxon>Glires</taxon>
        <taxon>Rodentia</taxon>
        <taxon>Hystricomorpha</taxon>
        <taxon>Chinchillidae</taxon>
        <taxon>Chinchilla</taxon>
    </lineage>
</organism>
<name>A0A8C2VTF4_CHILA</name>
<dbReference type="GeneTree" id="ENSGT00530000063681"/>
<comment type="similarity">
    <text evidence="6">Belongs to the menorin family.</text>
</comment>
<evidence type="ECO:0000256" key="1">
    <source>
        <dbReference type="ARBA" id="ARBA00004167"/>
    </source>
</evidence>
<feature type="domain" description="Menorin-like" evidence="8">
    <location>
        <begin position="426"/>
        <end position="641"/>
    </location>
</feature>
<evidence type="ECO:0000256" key="7">
    <source>
        <dbReference type="SAM" id="Phobius"/>
    </source>
</evidence>
<evidence type="ECO:0000256" key="2">
    <source>
        <dbReference type="ARBA" id="ARBA00022692"/>
    </source>
</evidence>
<sequence length="651" mass="70491">MQRGCGRRRDFGSCLHSGAGVTQHYKAGRAGEGLDAAWAPTSPDSGLREPQGLRAGNSAERAIMGCQKQCRDRPTQCALASGVIVTLALTVCMALALTLNWDPQSGCQGDVCRPEGDMLGYLLSLGQISSPDGLLVTWSHGANSQDKMEEGLSSDSMVLEADVNIEGLNTANETGVPIMAHPPAIYSDNTLQHWLDTVLSRSQKGIKLDFKSLKSVGPSLDLLRQLTDAGRVQRPVWINADILRGPNNAISIPVNATQFLALVQEKYPRTTLSVGWTTLYAPPLFTSPYTQAMLEEMQALVEAVPQKVTFPVRAVMVRAAWPHFSWLLDQSDRYTLTLWQGTTDSVSVDDLLYIRDNTETHRVYYDLFEPVLSQFKQLALNATRKQMYYTGGSLKPFFQLHGGDSLGLEWLVPEVHGNGTAAMITLPDKDGMILLDISLQGPAARDSVPVVRGPSGPALTLESFLLQLAMRPGHRGVHMNIAEPAALRPALTTLAGLSSLGQLPYPVWVGATVSHGSFVVPGHMDGRELITAVADVFPHVTVAPGWPEEVLDGGYAEQLITDMLELCQKLWQPVSFQVQAGPLGQSQPEVVARLLAASPRATVTVQSSHAGSSPAAVRAGLLAARAEDRGRVYYRLPQEQRQSLLADLGKN</sequence>